<dbReference type="Proteomes" id="UP000179214">
    <property type="component" value="Unassembled WGS sequence"/>
</dbReference>
<dbReference type="InterPro" id="IPR006141">
    <property type="entry name" value="Intein_N"/>
</dbReference>
<name>A0A1G2I6G8_9BACT</name>
<reference evidence="2 3" key="1">
    <citation type="journal article" date="2016" name="Nat. Commun.">
        <title>Thousands of microbial genomes shed light on interconnected biogeochemical processes in an aquifer system.</title>
        <authorList>
            <person name="Anantharaman K."/>
            <person name="Brown C.T."/>
            <person name="Hug L.A."/>
            <person name="Sharon I."/>
            <person name="Castelle C.J."/>
            <person name="Probst A.J."/>
            <person name="Thomas B.C."/>
            <person name="Singh A."/>
            <person name="Wilkins M.J."/>
            <person name="Karaoz U."/>
            <person name="Brodie E.L."/>
            <person name="Williams K.H."/>
            <person name="Hubbard S.S."/>
            <person name="Banfield J.F."/>
        </authorList>
    </citation>
    <scope>NUCLEOTIDE SEQUENCE [LARGE SCALE GENOMIC DNA]</scope>
</reference>
<comment type="caution">
    <text evidence="2">The sequence shown here is derived from an EMBL/GenBank/DDBJ whole genome shotgun (WGS) entry which is preliminary data.</text>
</comment>
<dbReference type="SUPFAM" id="SSF51294">
    <property type="entry name" value="Hedgehog/intein (Hint) domain"/>
    <property type="match status" value="1"/>
</dbReference>
<accession>A0A1G2I6G8</accession>
<sequence length="306" mass="33366">MHKKNISQKGFVNIILVVVAVVAILSVAGYFVAVQNNILPLYSPILNPNYNPIKKPVACTQEAKQCSDGSYVSRTGPNCEFAKCPDIQPTPQPGQVILKEGQREGSLLVQKIYTDYITGLNFPEYPVAYMNGYPITLRIGEMASNGCTVTMTLISIQEDSATFIKKITNNQICPICLAGDTLIDTPLGTIPVKDLKIGDQIWTADLLGRRVAGTVQKVSKTPVLPTHQMVHLILGDGREIFASPGHPTVDGRTVGDLLPGDSYDNSFIKTAARVLYNQDFTYDVLPSDKTGFYWANGILLGSTLEK</sequence>
<evidence type="ECO:0008006" key="4">
    <source>
        <dbReference type="Google" id="ProtNLM"/>
    </source>
</evidence>
<evidence type="ECO:0000313" key="3">
    <source>
        <dbReference type="Proteomes" id="UP000179214"/>
    </source>
</evidence>
<dbReference type="CDD" id="cd00081">
    <property type="entry name" value="Hint"/>
    <property type="match status" value="1"/>
</dbReference>
<organism evidence="2 3">
    <name type="scientific">Candidatus Staskawiczbacteria bacterium RIFCSPHIGHO2_12_FULL_38_11</name>
    <dbReference type="NCBI Taxonomy" id="1802209"/>
    <lineage>
        <taxon>Bacteria</taxon>
        <taxon>Candidatus Staskawicziibacteriota</taxon>
    </lineage>
</organism>
<gene>
    <name evidence="2" type="ORF">A3F47_00715</name>
</gene>
<evidence type="ECO:0000313" key="2">
    <source>
        <dbReference type="EMBL" id="OGZ70383.1"/>
    </source>
</evidence>
<dbReference type="InterPro" id="IPR036844">
    <property type="entry name" value="Hint_dom_sf"/>
</dbReference>
<keyword evidence="1" id="KW-1133">Transmembrane helix</keyword>
<dbReference type="Gene3D" id="2.170.16.10">
    <property type="entry name" value="Hedgehog/Intein (Hint) domain"/>
    <property type="match status" value="1"/>
</dbReference>
<evidence type="ECO:0000256" key="1">
    <source>
        <dbReference type="SAM" id="Phobius"/>
    </source>
</evidence>
<dbReference type="AlphaFoldDB" id="A0A1G2I6G8"/>
<proteinExistence type="predicted"/>
<keyword evidence="1" id="KW-0812">Transmembrane</keyword>
<dbReference type="EMBL" id="MHOV01000010">
    <property type="protein sequence ID" value="OGZ70383.1"/>
    <property type="molecule type" value="Genomic_DNA"/>
</dbReference>
<dbReference type="PROSITE" id="PS50817">
    <property type="entry name" value="INTEIN_N_TER"/>
    <property type="match status" value="1"/>
</dbReference>
<feature type="transmembrane region" description="Helical" evidence="1">
    <location>
        <begin position="12"/>
        <end position="33"/>
    </location>
</feature>
<keyword evidence="1" id="KW-0472">Membrane</keyword>
<protein>
    <recommendedName>
        <fullName evidence="4">Hedgehog/Intein (Hint) domain-containing protein</fullName>
    </recommendedName>
</protein>
<dbReference type="GO" id="GO:0016539">
    <property type="term" value="P:intein-mediated protein splicing"/>
    <property type="evidence" value="ECO:0007669"/>
    <property type="project" value="InterPro"/>
</dbReference>